<dbReference type="GO" id="GO:0016020">
    <property type="term" value="C:membrane"/>
    <property type="evidence" value="ECO:0007669"/>
    <property type="project" value="UniProtKB-SubCell"/>
</dbReference>
<keyword evidence="5 10" id="KW-1133">Transmembrane helix</keyword>
<dbReference type="GO" id="GO:0048039">
    <property type="term" value="F:ubiquinone binding"/>
    <property type="evidence" value="ECO:0007669"/>
    <property type="project" value="TreeGrafter"/>
</dbReference>
<feature type="transmembrane region" description="Helical" evidence="10">
    <location>
        <begin position="296"/>
        <end position="317"/>
    </location>
</feature>
<feature type="transmembrane region" description="Helical" evidence="10">
    <location>
        <begin position="180"/>
        <end position="205"/>
    </location>
</feature>
<feature type="transmembrane region" description="Helical" evidence="10">
    <location>
        <begin position="95"/>
        <end position="116"/>
    </location>
</feature>
<dbReference type="InterPro" id="IPR003918">
    <property type="entry name" value="NADH_UbQ_OxRdtase"/>
</dbReference>
<evidence type="ECO:0000256" key="9">
    <source>
        <dbReference type="RuleBase" id="RU000320"/>
    </source>
</evidence>
<evidence type="ECO:0000259" key="11">
    <source>
        <dbReference type="Pfam" id="PF00361"/>
    </source>
</evidence>
<dbReference type="PRINTS" id="PR01437">
    <property type="entry name" value="NUOXDRDTASE4"/>
</dbReference>
<feature type="transmembrane region" description="Helical" evidence="10">
    <location>
        <begin position="471"/>
        <end position="488"/>
    </location>
</feature>
<accession>A0A1I2JT10</accession>
<feature type="transmembrane region" description="Helical" evidence="10">
    <location>
        <begin position="324"/>
        <end position="342"/>
    </location>
</feature>
<comment type="similarity">
    <text evidence="2">Belongs to the complex I subunit 4 family.</text>
</comment>
<sequence length="514" mass="55842">MDMTTAASAWLLPLLIAIPFVGGVAAWYAERLSLTWPRWIGLLSMAAICALALWIWAHADVPGVVPAHGTPSWLIEFRAEWIPRWGISLHLGLDGLSLLMILLTGVLGVLSVACSWREIQQYVGFFHLNLLWNLAGVIGVFLALDLFLFFVFWEAMLVPMYFLIALWGHSSQGGRSRVYAATKFFIFTQAAGLLMLVAILALVWLHHQNTGQWSFDYDQLLYTPLTQVQEYLLMLAFFIGFAVKLPVFPLHPWLPDAHSQAPTAGSVDLAGVLLKTGAYGLLRFVLPLFPNASQDFAPAAMLLAIAGIVYGAKLALVQTDIKRLVAYTSVSHMGFVLLGIYAGNTLALQGAVVLMLAHGLATGALFILCGELYERLHTRELARMGGLAQRAPHYATALMFFALASLGLPGLGNFIGEFLVLAGSFPVAPWITAAAASGLVLAAVYALYLVQRALHGPPADAHAIEDLTARETAMMAALMLALLALGLFPQPVLDLVRAPLEQIGQWYAFGVPVR</sequence>
<evidence type="ECO:0000256" key="3">
    <source>
        <dbReference type="ARBA" id="ARBA00019906"/>
    </source>
</evidence>
<feature type="transmembrane region" description="Helical" evidence="10">
    <location>
        <begin position="150"/>
        <end position="168"/>
    </location>
</feature>
<evidence type="ECO:0000256" key="5">
    <source>
        <dbReference type="ARBA" id="ARBA00022989"/>
    </source>
</evidence>
<dbReference type="GO" id="GO:0012505">
    <property type="term" value="C:endomembrane system"/>
    <property type="evidence" value="ECO:0007669"/>
    <property type="project" value="UniProtKB-SubCell"/>
</dbReference>
<dbReference type="EMBL" id="FOOC01000010">
    <property type="protein sequence ID" value="SFF57995.1"/>
    <property type="molecule type" value="Genomic_DNA"/>
</dbReference>
<gene>
    <name evidence="12" type="ORF">SAMN04488120_11030</name>
</gene>
<name>A0A1I2JT10_9GAMM</name>
<comment type="subcellular location">
    <subcellularLocation>
        <location evidence="1">Endomembrane system</location>
        <topology evidence="1">Multi-pass membrane protein</topology>
    </subcellularLocation>
    <subcellularLocation>
        <location evidence="9">Membrane</location>
        <topology evidence="9">Multi-pass membrane protein</topology>
    </subcellularLocation>
</comment>
<dbReference type="STRING" id="1076937.SAMN04488120_11030"/>
<feature type="transmembrane region" description="Helical" evidence="10">
    <location>
        <begin position="348"/>
        <end position="373"/>
    </location>
</feature>
<keyword evidence="4 9" id="KW-0812">Transmembrane</keyword>
<keyword evidence="6 10" id="KW-0472">Membrane</keyword>
<dbReference type="PANTHER" id="PTHR43507">
    <property type="entry name" value="NADH-UBIQUINONE OXIDOREDUCTASE CHAIN 4"/>
    <property type="match status" value="1"/>
</dbReference>
<dbReference type="AlphaFoldDB" id="A0A1I2JT10"/>
<reference evidence="12 13" key="1">
    <citation type="submission" date="2016-10" db="EMBL/GenBank/DDBJ databases">
        <authorList>
            <person name="de Groot N.N."/>
        </authorList>
    </citation>
    <scope>NUCLEOTIDE SEQUENCE [LARGE SCALE GENOMIC DNA]</scope>
    <source>
        <strain evidence="12 13">DSM 23609</strain>
    </source>
</reference>
<dbReference type="Proteomes" id="UP000199771">
    <property type="component" value="Unassembled WGS sequence"/>
</dbReference>
<evidence type="ECO:0000256" key="4">
    <source>
        <dbReference type="ARBA" id="ARBA00022692"/>
    </source>
</evidence>
<evidence type="ECO:0000256" key="1">
    <source>
        <dbReference type="ARBA" id="ARBA00004127"/>
    </source>
</evidence>
<evidence type="ECO:0000256" key="6">
    <source>
        <dbReference type="ARBA" id="ARBA00023136"/>
    </source>
</evidence>
<dbReference type="NCBIfam" id="TIGR01972">
    <property type="entry name" value="NDH_I_M"/>
    <property type="match status" value="1"/>
</dbReference>
<evidence type="ECO:0000256" key="2">
    <source>
        <dbReference type="ARBA" id="ARBA00009025"/>
    </source>
</evidence>
<feature type="transmembrane region" description="Helical" evidence="10">
    <location>
        <begin position="39"/>
        <end position="57"/>
    </location>
</feature>
<feature type="transmembrane region" description="Helical" evidence="10">
    <location>
        <begin position="6"/>
        <end position="27"/>
    </location>
</feature>
<evidence type="ECO:0000256" key="10">
    <source>
        <dbReference type="SAM" id="Phobius"/>
    </source>
</evidence>
<dbReference type="GO" id="GO:0042773">
    <property type="term" value="P:ATP synthesis coupled electron transport"/>
    <property type="evidence" value="ECO:0007669"/>
    <property type="project" value="InterPro"/>
</dbReference>
<feature type="transmembrane region" description="Helical" evidence="10">
    <location>
        <begin position="123"/>
        <end position="144"/>
    </location>
</feature>
<feature type="transmembrane region" description="Helical" evidence="10">
    <location>
        <begin position="427"/>
        <end position="450"/>
    </location>
</feature>
<dbReference type="InterPro" id="IPR001750">
    <property type="entry name" value="ND/Mrp_TM"/>
</dbReference>
<evidence type="ECO:0000313" key="12">
    <source>
        <dbReference type="EMBL" id="SFF57995.1"/>
    </source>
</evidence>
<protein>
    <recommendedName>
        <fullName evidence="3">NADH-quinone oxidoreductase subunit M</fullName>
    </recommendedName>
    <alternativeName>
        <fullName evidence="7">NADH dehydrogenase I subunit M</fullName>
    </alternativeName>
    <alternativeName>
        <fullName evidence="8">NDH-1 subunit M</fullName>
    </alternativeName>
</protein>
<dbReference type="GO" id="GO:0003954">
    <property type="term" value="F:NADH dehydrogenase activity"/>
    <property type="evidence" value="ECO:0007669"/>
    <property type="project" value="TreeGrafter"/>
</dbReference>
<organism evidence="12 13">
    <name type="scientific">Fontimonas thermophila</name>
    <dbReference type="NCBI Taxonomy" id="1076937"/>
    <lineage>
        <taxon>Bacteria</taxon>
        <taxon>Pseudomonadati</taxon>
        <taxon>Pseudomonadota</taxon>
        <taxon>Gammaproteobacteria</taxon>
        <taxon>Nevskiales</taxon>
        <taxon>Nevskiaceae</taxon>
        <taxon>Fontimonas</taxon>
    </lineage>
</organism>
<keyword evidence="13" id="KW-1185">Reference proteome</keyword>
<feature type="transmembrane region" description="Helical" evidence="10">
    <location>
        <begin position="231"/>
        <end position="248"/>
    </location>
</feature>
<proteinExistence type="inferred from homology"/>
<evidence type="ECO:0000313" key="13">
    <source>
        <dbReference type="Proteomes" id="UP000199771"/>
    </source>
</evidence>
<evidence type="ECO:0000256" key="8">
    <source>
        <dbReference type="ARBA" id="ARBA00032798"/>
    </source>
</evidence>
<dbReference type="Pfam" id="PF00361">
    <property type="entry name" value="Proton_antipo_M"/>
    <property type="match status" value="1"/>
</dbReference>
<feature type="domain" description="NADH:quinone oxidoreductase/Mrp antiporter transmembrane" evidence="11">
    <location>
        <begin position="143"/>
        <end position="436"/>
    </location>
</feature>
<feature type="transmembrane region" description="Helical" evidence="10">
    <location>
        <begin position="269"/>
        <end position="290"/>
    </location>
</feature>
<feature type="transmembrane region" description="Helical" evidence="10">
    <location>
        <begin position="394"/>
        <end position="415"/>
    </location>
</feature>
<dbReference type="GO" id="GO:0008137">
    <property type="term" value="F:NADH dehydrogenase (ubiquinone) activity"/>
    <property type="evidence" value="ECO:0007669"/>
    <property type="project" value="InterPro"/>
</dbReference>
<dbReference type="PANTHER" id="PTHR43507:SF1">
    <property type="entry name" value="NADH-UBIQUINONE OXIDOREDUCTASE CHAIN 4"/>
    <property type="match status" value="1"/>
</dbReference>
<evidence type="ECO:0000256" key="7">
    <source>
        <dbReference type="ARBA" id="ARBA00031584"/>
    </source>
</evidence>
<dbReference type="GO" id="GO:0015990">
    <property type="term" value="P:electron transport coupled proton transport"/>
    <property type="evidence" value="ECO:0007669"/>
    <property type="project" value="TreeGrafter"/>
</dbReference>
<dbReference type="InterPro" id="IPR010227">
    <property type="entry name" value="NADH_Q_OxRdtase_chainM/4"/>
</dbReference>
<dbReference type="NCBIfam" id="NF004498">
    <property type="entry name" value="PRK05846.1-1"/>
    <property type="match status" value="1"/>
</dbReference>